<proteinExistence type="predicted"/>
<dbReference type="EMBL" id="PYMJ01000008">
    <property type="protein sequence ID" value="PSU48899.1"/>
    <property type="molecule type" value="Genomic_DNA"/>
</dbReference>
<dbReference type="InterPro" id="IPR021700">
    <property type="entry name" value="DUF3283"/>
</dbReference>
<dbReference type="Pfam" id="PF11686">
    <property type="entry name" value="DUF3283"/>
    <property type="match status" value="1"/>
</dbReference>
<accession>A0A2T3JJ36</accession>
<dbReference type="RefSeq" id="WP_006228647.1">
    <property type="nucleotide sequence ID" value="NZ_PYMJ01000008.1"/>
</dbReference>
<evidence type="ECO:0000313" key="1">
    <source>
        <dbReference type="EMBL" id="PSU48899.1"/>
    </source>
</evidence>
<comment type="caution">
    <text evidence="1">The sequence shown here is derived from an EMBL/GenBank/DDBJ whole genome shotgun (WGS) entry which is preliminary data.</text>
</comment>
<dbReference type="Proteomes" id="UP000240987">
    <property type="component" value="Unassembled WGS sequence"/>
</dbReference>
<keyword evidence="2" id="KW-1185">Reference proteome</keyword>
<dbReference type="OrthoDB" id="5918317at2"/>
<evidence type="ECO:0000313" key="2">
    <source>
        <dbReference type="Proteomes" id="UP000240987"/>
    </source>
</evidence>
<dbReference type="AlphaFoldDB" id="A0A2T3JJ36"/>
<protein>
    <submittedName>
        <fullName evidence="1">DUF3283 domain-containing protein</fullName>
    </submittedName>
</protein>
<sequence>MQNLSLLSQTERNRIELDKQAAYTVWKVKNAKAGYEAFAELSNNISDDDDRDLFERAVSKYKVQMGVK</sequence>
<reference evidence="1 2" key="1">
    <citation type="submission" date="2018-01" db="EMBL/GenBank/DDBJ databases">
        <title>Whole genome sequencing of Histamine producing bacteria.</title>
        <authorList>
            <person name="Butler K."/>
        </authorList>
    </citation>
    <scope>NUCLEOTIDE SEQUENCE [LARGE SCALE GENOMIC DNA]</scope>
    <source>
        <strain evidence="1 2">JCM 12947</strain>
    </source>
</reference>
<gene>
    <name evidence="1" type="ORF">C9J12_10390</name>
</gene>
<organism evidence="1 2">
    <name type="scientific">Photobacterium frigidiphilum</name>
    <dbReference type="NCBI Taxonomy" id="264736"/>
    <lineage>
        <taxon>Bacteria</taxon>
        <taxon>Pseudomonadati</taxon>
        <taxon>Pseudomonadota</taxon>
        <taxon>Gammaproteobacteria</taxon>
        <taxon>Vibrionales</taxon>
        <taxon>Vibrionaceae</taxon>
        <taxon>Photobacterium</taxon>
    </lineage>
</organism>
<name>A0A2T3JJ36_9GAMM</name>